<reference evidence="1" key="1">
    <citation type="submission" date="2017-07" db="EMBL/GenBank/DDBJ databases">
        <title>Leptospira spp. isolated from tropical soils.</title>
        <authorList>
            <person name="Thibeaux R."/>
            <person name="Iraola G."/>
            <person name="Ferres I."/>
            <person name="Bierque E."/>
            <person name="Girault D."/>
            <person name="Soupe-Gilbert M.-E."/>
            <person name="Picardeau M."/>
            <person name="Goarant C."/>
        </authorList>
    </citation>
    <scope>NUCLEOTIDE SEQUENCE [LARGE SCALE GENOMIC DNA]</scope>
    <source>
        <strain evidence="1">ATI7-C-A5</strain>
    </source>
</reference>
<sequence>MFFRMRRIVTILFFICASHCLRGPSEGINFRGIFGLPIGSILENDPNDTANSDHPSVGSDFFSISGSVGGLAPGAAVVLRDNGRDDLSIYSDGSYTFPTRITNGGAYDVTVYSNPSTPSQFCSVLNGSGIVSGTDVTGITVSCGNRYALGGTVTGLSGNVTLLNSVNGDTSVVSSNGGFTMSVGLQDGDFFRIQVVGQPNSQSCKTSLNYGTISSASVTNVRVHCQTDTPPYSNLIEPVGNIRNTLTLSGDMEVAASGVLVAGTKSASGSSAFHLSFPLQIASDGNTIYVADYGNDMVRKIDVPRSFVLENSTDLFSSPAVSAVATDGVFVYAAGENSAFISRYDLGTGSLSQLSLDAVHDIAGIATDGVRIYFSGRDHTLRVLDQNTGNVTVLLGTSGIPGAVANQISPSYSVADYGSRSLDDPAFPAFLLADPAGIHLYENLDPSGGVTRSEIFIANKASNNIIKFDIKNRRIGIVTGGLNGQDSGFYDWQPASNARFSAPTSVFYDAPGDKLYVADNGSGLIRYVDFAQDKTVRLVGKGGAGQYSGHGSNGTTPKANVYPYGMTSDGRNIFVSEYINHVIRKVE</sequence>
<dbReference type="PANTHER" id="PTHR46388:SF2">
    <property type="entry name" value="NHL REPEAT-CONTAINING PROTEIN 2"/>
    <property type="match status" value="1"/>
</dbReference>
<protein>
    <submittedName>
        <fullName evidence="1">Uncharacterized protein</fullName>
    </submittedName>
</protein>
<dbReference type="EMBL" id="NPEF01000246">
    <property type="protein sequence ID" value="PJZ91600.1"/>
    <property type="molecule type" value="Genomic_DNA"/>
</dbReference>
<dbReference type="SUPFAM" id="SSF101898">
    <property type="entry name" value="NHL repeat"/>
    <property type="match status" value="1"/>
</dbReference>
<gene>
    <name evidence="1" type="ORF">CH379_17705</name>
</gene>
<evidence type="ECO:0000313" key="1">
    <source>
        <dbReference type="EMBL" id="PJZ91600.1"/>
    </source>
</evidence>
<comment type="caution">
    <text evidence="1">The sequence shown here is derived from an EMBL/GenBank/DDBJ whole genome shotgun (WGS) entry which is preliminary data.</text>
</comment>
<name>A0A2N0B4W3_9LEPT</name>
<dbReference type="PANTHER" id="PTHR46388">
    <property type="entry name" value="NHL REPEAT-CONTAINING PROTEIN 2"/>
    <property type="match status" value="1"/>
</dbReference>
<dbReference type="Gene3D" id="2.120.10.30">
    <property type="entry name" value="TolB, C-terminal domain"/>
    <property type="match status" value="1"/>
</dbReference>
<organism evidence="1">
    <name type="scientific">Leptospira ellisii</name>
    <dbReference type="NCBI Taxonomy" id="2023197"/>
    <lineage>
        <taxon>Bacteria</taxon>
        <taxon>Pseudomonadati</taxon>
        <taxon>Spirochaetota</taxon>
        <taxon>Spirochaetia</taxon>
        <taxon>Leptospirales</taxon>
        <taxon>Leptospiraceae</taxon>
        <taxon>Leptospira</taxon>
    </lineage>
</organism>
<proteinExistence type="predicted"/>
<dbReference type="InterPro" id="IPR015943">
    <property type="entry name" value="WD40/YVTN_repeat-like_dom_sf"/>
</dbReference>
<accession>A0A2N0B4W3</accession>
<dbReference type="AlphaFoldDB" id="A0A2N0B4W3"/>
<dbReference type="InterPro" id="IPR011042">
    <property type="entry name" value="6-blade_b-propeller_TolB-like"/>
</dbReference>
<dbReference type="Gene3D" id="2.130.10.10">
    <property type="entry name" value="YVTN repeat-like/Quinoprotein amine dehydrogenase"/>
    <property type="match status" value="1"/>
</dbReference>